<dbReference type="EMBL" id="JAACXV010000034">
    <property type="protein sequence ID" value="KAF7286227.1"/>
    <property type="molecule type" value="Genomic_DNA"/>
</dbReference>
<dbReference type="InterPro" id="IPR029058">
    <property type="entry name" value="AB_hydrolase_fold"/>
</dbReference>
<feature type="domain" description="Carboxylesterase type B" evidence="7">
    <location>
        <begin position="21"/>
        <end position="538"/>
    </location>
</feature>
<evidence type="ECO:0000256" key="3">
    <source>
        <dbReference type="ARBA" id="ARBA00022801"/>
    </source>
</evidence>
<sequence>MCVIFLICSFLISQKVFAADLLVDLPYGQIEGRVLTSPANVDFRAFQGIPYAAAPVGNLRFQPPEPPEKWNGTRKTVKDGNICYSIKRDSDDENEDCLFVNVFTPVLTNTDDTKLAVMVWIYGGAYRTGSSKYSNFGPDYLIEKDVVVVTLNYRLGPFGFLATEDGLISGNAGLKDQAAAIQWVHDHIELFGGDPEKVTIFGQSAGGSSVGYQLLYKKNEGLFRGAILQSGSPLSLFSYMGDISARAYAFDLAKQIDATLDFQNDTRLLLDFLLSVKGKQIDIASTLTTVTSRPLPVIEVPNDRAIITKESYELLEAGEFLKVPIIVGTTSEEDIVAATDLDQMEESRAACEKDHTKLIPKDFKLKDGVNKSDVGTTIYNLYFDGVSDENKLGYYFQYKSHDEYTRPMIKHADLASQYTDVYFYIFSHDGPMGNFNITVPGAEYVGHSEDTKYIWKVTSSDYENGDLSMFPEGDVLAHKRIIELWTNFAKYLNPTPEPSELLQNIRWPKVSSDNYQYLDIGDNLSVQKDPKGKYYKAWTKYYDDWAKRPFTTY</sequence>
<dbReference type="Gene3D" id="3.40.50.1820">
    <property type="entry name" value="alpha/beta hydrolase"/>
    <property type="match status" value="1"/>
</dbReference>
<keyword evidence="9" id="KW-1185">Reference proteome</keyword>
<accession>A0A834J2F7</accession>
<evidence type="ECO:0000313" key="9">
    <source>
        <dbReference type="Proteomes" id="UP000625711"/>
    </source>
</evidence>
<reference evidence="8" key="1">
    <citation type="submission" date="2020-08" db="EMBL/GenBank/DDBJ databases">
        <title>Genome sequencing and assembly of the red palm weevil Rhynchophorus ferrugineus.</title>
        <authorList>
            <person name="Dias G.B."/>
            <person name="Bergman C.M."/>
            <person name="Manee M."/>
        </authorList>
    </citation>
    <scope>NUCLEOTIDE SEQUENCE</scope>
    <source>
        <strain evidence="8">AA-2017</strain>
        <tissue evidence="8">Whole larva</tissue>
    </source>
</reference>
<name>A0A834J2F7_RHYFE</name>
<evidence type="ECO:0000256" key="2">
    <source>
        <dbReference type="ARBA" id="ARBA00022487"/>
    </source>
</evidence>
<keyword evidence="2" id="KW-0719">Serine esterase</keyword>
<dbReference type="InterPro" id="IPR019826">
    <property type="entry name" value="Carboxylesterase_B_AS"/>
</dbReference>
<feature type="chain" id="PRO_5033095422" description="Carboxylic ester hydrolase" evidence="6">
    <location>
        <begin position="19"/>
        <end position="553"/>
    </location>
</feature>
<dbReference type="InterPro" id="IPR019819">
    <property type="entry name" value="Carboxylesterase_B_CS"/>
</dbReference>
<dbReference type="PROSITE" id="PS00122">
    <property type="entry name" value="CARBOXYLESTERASE_B_1"/>
    <property type="match status" value="1"/>
</dbReference>
<dbReference type="PANTHER" id="PTHR11559">
    <property type="entry name" value="CARBOXYLESTERASE"/>
    <property type="match status" value="1"/>
</dbReference>
<evidence type="ECO:0000313" key="8">
    <source>
        <dbReference type="EMBL" id="KAF7286227.1"/>
    </source>
</evidence>
<dbReference type="Pfam" id="PF00135">
    <property type="entry name" value="COesterase"/>
    <property type="match status" value="1"/>
</dbReference>
<dbReference type="GO" id="GO:0052689">
    <property type="term" value="F:carboxylic ester hydrolase activity"/>
    <property type="evidence" value="ECO:0007669"/>
    <property type="project" value="UniProtKB-KW"/>
</dbReference>
<protein>
    <recommendedName>
        <fullName evidence="6">Carboxylic ester hydrolase</fullName>
        <ecNumber evidence="6">3.1.1.-</ecNumber>
    </recommendedName>
</protein>
<comment type="similarity">
    <text evidence="1 6">Belongs to the type-B carboxylesterase/lipase family.</text>
</comment>
<comment type="caution">
    <text evidence="8">The sequence shown here is derived from an EMBL/GenBank/DDBJ whole genome shotgun (WGS) entry which is preliminary data.</text>
</comment>
<dbReference type="AlphaFoldDB" id="A0A834J2F7"/>
<evidence type="ECO:0000259" key="7">
    <source>
        <dbReference type="Pfam" id="PF00135"/>
    </source>
</evidence>
<evidence type="ECO:0000256" key="6">
    <source>
        <dbReference type="RuleBase" id="RU361235"/>
    </source>
</evidence>
<dbReference type="OrthoDB" id="19653at2759"/>
<feature type="signal peptide" evidence="6">
    <location>
        <begin position="1"/>
        <end position="18"/>
    </location>
</feature>
<organism evidence="8 9">
    <name type="scientific">Rhynchophorus ferrugineus</name>
    <name type="common">Red palm weevil</name>
    <name type="synonym">Curculio ferrugineus</name>
    <dbReference type="NCBI Taxonomy" id="354439"/>
    <lineage>
        <taxon>Eukaryota</taxon>
        <taxon>Metazoa</taxon>
        <taxon>Ecdysozoa</taxon>
        <taxon>Arthropoda</taxon>
        <taxon>Hexapoda</taxon>
        <taxon>Insecta</taxon>
        <taxon>Pterygota</taxon>
        <taxon>Neoptera</taxon>
        <taxon>Endopterygota</taxon>
        <taxon>Coleoptera</taxon>
        <taxon>Polyphaga</taxon>
        <taxon>Cucujiformia</taxon>
        <taxon>Curculionidae</taxon>
        <taxon>Dryophthorinae</taxon>
        <taxon>Rhynchophorus</taxon>
    </lineage>
</organism>
<dbReference type="InterPro" id="IPR050309">
    <property type="entry name" value="Type-B_Carboxylest/Lipase"/>
</dbReference>
<dbReference type="PROSITE" id="PS00941">
    <property type="entry name" value="CARBOXYLESTERASE_B_2"/>
    <property type="match status" value="1"/>
</dbReference>
<keyword evidence="4" id="KW-1015">Disulfide bond</keyword>
<keyword evidence="6" id="KW-0732">Signal</keyword>
<evidence type="ECO:0000256" key="1">
    <source>
        <dbReference type="ARBA" id="ARBA00005964"/>
    </source>
</evidence>
<dbReference type="Proteomes" id="UP000625711">
    <property type="component" value="Unassembled WGS sequence"/>
</dbReference>
<keyword evidence="3 6" id="KW-0378">Hydrolase</keyword>
<dbReference type="SUPFAM" id="SSF53474">
    <property type="entry name" value="alpha/beta-Hydrolases"/>
    <property type="match status" value="1"/>
</dbReference>
<dbReference type="InterPro" id="IPR002018">
    <property type="entry name" value="CarbesteraseB"/>
</dbReference>
<dbReference type="EC" id="3.1.1.-" evidence="6"/>
<keyword evidence="5" id="KW-0325">Glycoprotein</keyword>
<evidence type="ECO:0000256" key="4">
    <source>
        <dbReference type="ARBA" id="ARBA00023157"/>
    </source>
</evidence>
<evidence type="ECO:0000256" key="5">
    <source>
        <dbReference type="ARBA" id="ARBA00023180"/>
    </source>
</evidence>
<gene>
    <name evidence="8" type="ORF">GWI33_006915</name>
</gene>
<proteinExistence type="inferred from homology"/>